<dbReference type="EMBL" id="GBRH01199435">
    <property type="protein sequence ID" value="JAD98460.1"/>
    <property type="molecule type" value="Transcribed_RNA"/>
</dbReference>
<reference evidence="1" key="2">
    <citation type="journal article" date="2015" name="Data Brief">
        <title>Shoot transcriptome of the giant reed, Arundo donax.</title>
        <authorList>
            <person name="Barrero R.A."/>
            <person name="Guerrero F.D."/>
            <person name="Moolhuijzen P."/>
            <person name="Goolsby J.A."/>
            <person name="Tidwell J."/>
            <person name="Bellgard S.E."/>
            <person name="Bellgard M.I."/>
        </authorList>
    </citation>
    <scope>NUCLEOTIDE SEQUENCE</scope>
    <source>
        <tissue evidence="1">Shoot tissue taken approximately 20 cm above the soil surface</tissue>
    </source>
</reference>
<organism evidence="1">
    <name type="scientific">Arundo donax</name>
    <name type="common">Giant reed</name>
    <name type="synonym">Donax arundinaceus</name>
    <dbReference type="NCBI Taxonomy" id="35708"/>
    <lineage>
        <taxon>Eukaryota</taxon>
        <taxon>Viridiplantae</taxon>
        <taxon>Streptophyta</taxon>
        <taxon>Embryophyta</taxon>
        <taxon>Tracheophyta</taxon>
        <taxon>Spermatophyta</taxon>
        <taxon>Magnoliopsida</taxon>
        <taxon>Liliopsida</taxon>
        <taxon>Poales</taxon>
        <taxon>Poaceae</taxon>
        <taxon>PACMAD clade</taxon>
        <taxon>Arundinoideae</taxon>
        <taxon>Arundineae</taxon>
        <taxon>Arundo</taxon>
    </lineage>
</organism>
<proteinExistence type="predicted"/>
<reference evidence="1" key="1">
    <citation type="submission" date="2014-09" db="EMBL/GenBank/DDBJ databases">
        <authorList>
            <person name="Magalhaes I.L.F."/>
            <person name="Oliveira U."/>
            <person name="Santos F.R."/>
            <person name="Vidigal T.H.D.A."/>
            <person name="Brescovit A.D."/>
            <person name="Santos A.J."/>
        </authorList>
    </citation>
    <scope>NUCLEOTIDE SEQUENCE</scope>
    <source>
        <tissue evidence="1">Shoot tissue taken approximately 20 cm above the soil surface</tissue>
    </source>
</reference>
<name>A0A0A9EKQ6_ARUDO</name>
<evidence type="ECO:0000313" key="1">
    <source>
        <dbReference type="EMBL" id="JAD98460.1"/>
    </source>
</evidence>
<protein>
    <submittedName>
        <fullName evidence="1">Uncharacterized protein</fullName>
    </submittedName>
</protein>
<accession>A0A0A9EKQ6</accession>
<dbReference type="AlphaFoldDB" id="A0A0A9EKQ6"/>
<sequence>MGLELFLWPRNCCYFLCARNIHLSRHAVFEWSRQSLRSKKNKDNIHGYICTDFASCTLKNSQM</sequence>